<evidence type="ECO:0000256" key="1">
    <source>
        <dbReference type="SAM" id="SignalP"/>
    </source>
</evidence>
<comment type="caution">
    <text evidence="3">The sequence shown here is derived from an EMBL/GenBank/DDBJ whole genome shotgun (WGS) entry which is preliminary data.</text>
</comment>
<evidence type="ECO:0000259" key="2">
    <source>
        <dbReference type="Pfam" id="PF13590"/>
    </source>
</evidence>
<dbReference type="PROSITE" id="PS51257">
    <property type="entry name" value="PROKAR_LIPOPROTEIN"/>
    <property type="match status" value="1"/>
</dbReference>
<dbReference type="InterPro" id="IPR025411">
    <property type="entry name" value="DUF4136"/>
</dbReference>
<organism evidence="3 4">
    <name type="scientific">Shewanella zhuhaiensis</name>
    <dbReference type="NCBI Taxonomy" id="2919576"/>
    <lineage>
        <taxon>Bacteria</taxon>
        <taxon>Pseudomonadati</taxon>
        <taxon>Pseudomonadota</taxon>
        <taxon>Gammaproteobacteria</taxon>
        <taxon>Alteromonadales</taxon>
        <taxon>Shewanellaceae</taxon>
        <taxon>Shewanella</taxon>
    </lineage>
</organism>
<keyword evidence="4" id="KW-1185">Reference proteome</keyword>
<name>A0AAJ1BHH9_9GAMM</name>
<dbReference type="Gene3D" id="3.30.160.670">
    <property type="match status" value="1"/>
</dbReference>
<evidence type="ECO:0000313" key="3">
    <source>
        <dbReference type="EMBL" id="MCH4294810.1"/>
    </source>
</evidence>
<dbReference type="AlphaFoldDB" id="A0AAJ1BHH9"/>
<evidence type="ECO:0000313" key="4">
    <source>
        <dbReference type="Proteomes" id="UP001297581"/>
    </source>
</evidence>
<feature type="domain" description="DUF4136" evidence="2">
    <location>
        <begin position="21"/>
        <end position="171"/>
    </location>
</feature>
<dbReference type="Proteomes" id="UP001297581">
    <property type="component" value="Unassembled WGS sequence"/>
</dbReference>
<protein>
    <submittedName>
        <fullName evidence="3">DUF4136 domain-containing protein</fullName>
    </submittedName>
</protein>
<accession>A0AAJ1BHH9</accession>
<dbReference type="RefSeq" id="WP_240591103.1">
    <property type="nucleotide sequence ID" value="NZ_JAKUDL010000003.1"/>
</dbReference>
<dbReference type="Pfam" id="PF13590">
    <property type="entry name" value="DUF4136"/>
    <property type="match status" value="1"/>
</dbReference>
<keyword evidence="1" id="KW-0732">Signal</keyword>
<feature type="chain" id="PRO_5042553124" evidence="1">
    <location>
        <begin position="24"/>
        <end position="172"/>
    </location>
</feature>
<sequence length="172" mass="18034">MKKSLLILLSLLLTACQSSPTTDYDPKVNFGAMKTFALLSPPQTTDPLSSERIRTSVEQSLLAKGFSESATPDFKVTWAFETGSKPSGSGLSIGLGSGSWGRSGGVSLGTSVGIPLGGDKLYQLIQIDVLSSGADKLLWRGSDGFEFSEGGDDKADATQATVDKILALFPPK</sequence>
<gene>
    <name evidence="3" type="ORF">MJ923_10900</name>
</gene>
<feature type="signal peptide" evidence="1">
    <location>
        <begin position="1"/>
        <end position="23"/>
    </location>
</feature>
<reference evidence="3 4" key="1">
    <citation type="submission" date="2022-02" db="EMBL/GenBank/DDBJ databases">
        <title>The genome sequence of Shewanella sp. 3B26.</title>
        <authorList>
            <person name="Du J."/>
        </authorList>
    </citation>
    <scope>NUCLEOTIDE SEQUENCE [LARGE SCALE GENOMIC DNA]</scope>
    <source>
        <strain evidence="3 4">3B26</strain>
    </source>
</reference>
<proteinExistence type="predicted"/>
<dbReference type="EMBL" id="JAKUDL010000003">
    <property type="protein sequence ID" value="MCH4294810.1"/>
    <property type="molecule type" value="Genomic_DNA"/>
</dbReference>